<comment type="subcellular location">
    <subcellularLocation>
        <location evidence="1">Cell membrane</location>
        <topology evidence="1">Multi-pass membrane protein</topology>
    </subcellularLocation>
</comment>
<dbReference type="Proteomes" id="UP001371218">
    <property type="component" value="Unassembled WGS sequence"/>
</dbReference>
<keyword evidence="2" id="KW-1003">Cell membrane</keyword>
<keyword evidence="4 6" id="KW-1133">Transmembrane helix</keyword>
<dbReference type="InterPro" id="IPR011701">
    <property type="entry name" value="MFS"/>
</dbReference>
<gene>
    <name evidence="7" type="ORF">AACH06_03040</name>
</gene>
<proteinExistence type="predicted"/>
<keyword evidence="3 6" id="KW-0812">Transmembrane</keyword>
<sequence length="389" mass="39634">MTRTESLPGRLALMAAHCAGMVDLVALPVWVGTLISRYGLDPQQAGLLATLFLAGAVLASATLAPRFSRLPSRTVSTAGFTASALAFWGLSSTDTFSTMALLHAVAGVATGAALSVTHGTIARSANPHRQFALVGTALGVFAIAFLGATPALVAEAGGPALFLVFASVMAFAAVACALAFPEAEAAGRTADTPSPLPPPQPLPRAVWFGIAGIAAMGLVQSMTFSFLERVGSDRDFGMAAVTGVLIALGIVDLFPAPLAALLERRWPARRVLLTGPVVQALLVVVIMNATQFAPYAAAASVFAAVMIFTHTFAFGLLARMDTSGRSMAATPAMLMTGAAIGPIFGGTLVKAFGYGSLGLAALAIGALAVLCFSRIPPVTPATLPEQVLA</sequence>
<feature type="transmembrane region" description="Helical" evidence="6">
    <location>
        <begin position="328"/>
        <end position="345"/>
    </location>
</feature>
<dbReference type="InterPro" id="IPR050189">
    <property type="entry name" value="MFS_Efflux_Transporters"/>
</dbReference>
<evidence type="ECO:0000256" key="6">
    <source>
        <dbReference type="SAM" id="Phobius"/>
    </source>
</evidence>
<feature type="transmembrane region" description="Helical" evidence="6">
    <location>
        <begin position="239"/>
        <end position="262"/>
    </location>
</feature>
<feature type="transmembrane region" description="Helical" evidence="6">
    <location>
        <begin position="45"/>
        <end position="63"/>
    </location>
</feature>
<dbReference type="PANTHER" id="PTHR43124">
    <property type="entry name" value="PURINE EFFLUX PUMP PBUE"/>
    <property type="match status" value="1"/>
</dbReference>
<feature type="transmembrane region" description="Helical" evidence="6">
    <location>
        <begin position="351"/>
        <end position="372"/>
    </location>
</feature>
<dbReference type="Gene3D" id="1.20.1250.20">
    <property type="entry name" value="MFS general substrate transporter like domains"/>
    <property type="match status" value="1"/>
</dbReference>
<feature type="transmembrane region" description="Helical" evidence="6">
    <location>
        <begin position="160"/>
        <end position="180"/>
    </location>
</feature>
<dbReference type="Pfam" id="PF07690">
    <property type="entry name" value="MFS_1"/>
    <property type="match status" value="1"/>
</dbReference>
<name>A0ABU9BIK0_9BURK</name>
<feature type="transmembrane region" description="Helical" evidence="6">
    <location>
        <begin position="96"/>
        <end position="119"/>
    </location>
</feature>
<keyword evidence="5 6" id="KW-0472">Membrane</keyword>
<dbReference type="EMBL" id="JBBUTG010000001">
    <property type="protein sequence ID" value="MEK8029786.1"/>
    <property type="molecule type" value="Genomic_DNA"/>
</dbReference>
<reference evidence="7 8" key="1">
    <citation type="submission" date="2024-04" db="EMBL/GenBank/DDBJ databases">
        <title>Novel species of the genus Ideonella isolated from streams.</title>
        <authorList>
            <person name="Lu H."/>
        </authorList>
    </citation>
    <scope>NUCLEOTIDE SEQUENCE [LARGE SCALE GENOMIC DNA]</scope>
    <source>
        <strain evidence="7 8">DXS29W</strain>
    </source>
</reference>
<feature type="transmembrane region" description="Helical" evidence="6">
    <location>
        <begin position="12"/>
        <end position="33"/>
    </location>
</feature>
<keyword evidence="8" id="KW-1185">Reference proteome</keyword>
<evidence type="ECO:0000313" key="8">
    <source>
        <dbReference type="Proteomes" id="UP001371218"/>
    </source>
</evidence>
<accession>A0ABU9BIK0</accession>
<feature type="transmembrane region" description="Helical" evidence="6">
    <location>
        <begin position="131"/>
        <end position="154"/>
    </location>
</feature>
<feature type="transmembrane region" description="Helical" evidence="6">
    <location>
        <begin position="205"/>
        <end position="227"/>
    </location>
</feature>
<evidence type="ECO:0000256" key="2">
    <source>
        <dbReference type="ARBA" id="ARBA00022475"/>
    </source>
</evidence>
<evidence type="ECO:0000256" key="3">
    <source>
        <dbReference type="ARBA" id="ARBA00022692"/>
    </source>
</evidence>
<evidence type="ECO:0000256" key="1">
    <source>
        <dbReference type="ARBA" id="ARBA00004651"/>
    </source>
</evidence>
<dbReference type="InterPro" id="IPR036259">
    <property type="entry name" value="MFS_trans_sf"/>
</dbReference>
<feature type="transmembrane region" description="Helical" evidence="6">
    <location>
        <begin position="295"/>
        <end position="316"/>
    </location>
</feature>
<protein>
    <submittedName>
        <fullName evidence="7">MFS transporter</fullName>
    </submittedName>
</protein>
<dbReference type="SUPFAM" id="SSF103473">
    <property type="entry name" value="MFS general substrate transporter"/>
    <property type="match status" value="1"/>
</dbReference>
<evidence type="ECO:0000313" key="7">
    <source>
        <dbReference type="EMBL" id="MEK8029786.1"/>
    </source>
</evidence>
<comment type="caution">
    <text evidence="7">The sequence shown here is derived from an EMBL/GenBank/DDBJ whole genome shotgun (WGS) entry which is preliminary data.</text>
</comment>
<dbReference type="PANTHER" id="PTHR43124:SF10">
    <property type="entry name" value="PURINE EFFLUX PUMP PBUE"/>
    <property type="match status" value="1"/>
</dbReference>
<evidence type="ECO:0000256" key="5">
    <source>
        <dbReference type="ARBA" id="ARBA00023136"/>
    </source>
</evidence>
<feature type="transmembrane region" description="Helical" evidence="6">
    <location>
        <begin position="271"/>
        <end position="289"/>
    </location>
</feature>
<organism evidence="7 8">
    <name type="scientific">Ideonella lacteola</name>
    <dbReference type="NCBI Taxonomy" id="2984193"/>
    <lineage>
        <taxon>Bacteria</taxon>
        <taxon>Pseudomonadati</taxon>
        <taxon>Pseudomonadota</taxon>
        <taxon>Betaproteobacteria</taxon>
        <taxon>Burkholderiales</taxon>
        <taxon>Sphaerotilaceae</taxon>
        <taxon>Ideonella</taxon>
    </lineage>
</organism>
<evidence type="ECO:0000256" key="4">
    <source>
        <dbReference type="ARBA" id="ARBA00022989"/>
    </source>
</evidence>
<dbReference type="RefSeq" id="WP_341424120.1">
    <property type="nucleotide sequence ID" value="NZ_JBBUTG010000001.1"/>
</dbReference>